<protein>
    <submittedName>
        <fullName evidence="1">Uncharacterized protein</fullName>
    </submittedName>
</protein>
<gene>
    <name evidence="1" type="ORF">SPIL2461_LOCUS5911</name>
</gene>
<comment type="caution">
    <text evidence="1">The sequence shown here is derived from an EMBL/GenBank/DDBJ whole genome shotgun (WGS) entry which is preliminary data.</text>
</comment>
<sequence>MWRATCFISHQRAGMTRPVHALRPCSCTSLHRRGPHEAPGILTRCSSCGGYGHAILTSSHLVRGRTDPDCSYAWPEGASRARLGVGGPGWAWPRAHHQQ</sequence>
<dbReference type="AlphaFoldDB" id="A0A812MP38"/>
<name>A0A812MP38_SYMPI</name>
<keyword evidence="2" id="KW-1185">Reference proteome</keyword>
<evidence type="ECO:0000313" key="1">
    <source>
        <dbReference type="EMBL" id="CAE7269997.1"/>
    </source>
</evidence>
<reference evidence="1" key="1">
    <citation type="submission" date="2021-02" db="EMBL/GenBank/DDBJ databases">
        <authorList>
            <person name="Dougan E. K."/>
            <person name="Rhodes N."/>
            <person name="Thang M."/>
            <person name="Chan C."/>
        </authorList>
    </citation>
    <scope>NUCLEOTIDE SEQUENCE</scope>
</reference>
<accession>A0A812MP38</accession>
<proteinExistence type="predicted"/>
<evidence type="ECO:0000313" key="2">
    <source>
        <dbReference type="Proteomes" id="UP000649617"/>
    </source>
</evidence>
<dbReference type="Proteomes" id="UP000649617">
    <property type="component" value="Unassembled WGS sequence"/>
</dbReference>
<dbReference type="EMBL" id="CAJNIZ010008668">
    <property type="protein sequence ID" value="CAE7269997.1"/>
    <property type="molecule type" value="Genomic_DNA"/>
</dbReference>
<organism evidence="1 2">
    <name type="scientific">Symbiodinium pilosum</name>
    <name type="common">Dinoflagellate</name>
    <dbReference type="NCBI Taxonomy" id="2952"/>
    <lineage>
        <taxon>Eukaryota</taxon>
        <taxon>Sar</taxon>
        <taxon>Alveolata</taxon>
        <taxon>Dinophyceae</taxon>
        <taxon>Suessiales</taxon>
        <taxon>Symbiodiniaceae</taxon>
        <taxon>Symbiodinium</taxon>
    </lineage>
</organism>